<evidence type="ECO:0000313" key="4">
    <source>
        <dbReference type="EMBL" id="MCS0606243.1"/>
    </source>
</evidence>
<evidence type="ECO:0008006" key="6">
    <source>
        <dbReference type="Google" id="ProtNLM"/>
    </source>
</evidence>
<keyword evidence="2" id="KW-0472">Membrane</keyword>
<keyword evidence="2" id="KW-1133">Transmembrane helix</keyword>
<dbReference type="RefSeq" id="WP_258783600.1">
    <property type="nucleotide sequence ID" value="NZ_JANUGP010000048.1"/>
</dbReference>
<evidence type="ECO:0000256" key="2">
    <source>
        <dbReference type="SAM" id="Phobius"/>
    </source>
</evidence>
<organism evidence="4 5">
    <name type="scientific">Streptomyces pyxinicus</name>
    <dbReference type="NCBI Taxonomy" id="2970331"/>
    <lineage>
        <taxon>Bacteria</taxon>
        <taxon>Bacillati</taxon>
        <taxon>Actinomycetota</taxon>
        <taxon>Actinomycetes</taxon>
        <taxon>Kitasatosporales</taxon>
        <taxon>Streptomycetaceae</taxon>
        <taxon>Streptomyces</taxon>
    </lineage>
</organism>
<dbReference type="EMBL" id="JANUGP010000048">
    <property type="protein sequence ID" value="MCS0606243.1"/>
    <property type="molecule type" value="Genomic_DNA"/>
</dbReference>
<keyword evidence="5" id="KW-1185">Reference proteome</keyword>
<comment type="caution">
    <text evidence="4">The sequence shown here is derived from an EMBL/GenBank/DDBJ whole genome shotgun (WGS) entry which is preliminary data.</text>
</comment>
<accession>A0ABT2BE91</accession>
<name>A0ABT2BE91_9ACTN</name>
<protein>
    <recommendedName>
        <fullName evidence="6">Gram-positive cocci surface proteins LPxTG domain-containing protein</fullName>
    </recommendedName>
</protein>
<feature type="region of interest" description="Disordered" evidence="1">
    <location>
        <begin position="177"/>
        <end position="251"/>
    </location>
</feature>
<keyword evidence="3" id="KW-0732">Signal</keyword>
<feature type="transmembrane region" description="Helical" evidence="2">
    <location>
        <begin position="275"/>
        <end position="298"/>
    </location>
</feature>
<reference evidence="4 5" key="1">
    <citation type="submission" date="2022-08" db="EMBL/GenBank/DDBJ databases">
        <authorList>
            <person name="Somphong A."/>
            <person name="Phongsopitanun W."/>
        </authorList>
    </citation>
    <scope>NUCLEOTIDE SEQUENCE [LARGE SCALE GENOMIC DNA]</scope>
    <source>
        <strain evidence="4 5">LP11</strain>
    </source>
</reference>
<sequence>MRLCPPPLSPRLAAAVATAAVTAGLGLALAPGAAAAATASCVAADARSFPLATRIRGGPARYEAGGGFGTWYLDLTNTTTATCAGIHPVVVLTDTERVLRPEQPQLEFYDGPRTRAVPFEATDEQELVGVLDGTGFDGFTVPPGRTVSVRLRLALTSDTASEQVTVNAAVVQRRGEDGDWVGESNAYRFGIDQDGPGEETPGPDGTPGPTADPTATPAPYGTPVQDGTPVPSATTGTPASPPPTGTATPDSSLFLAGEAQAAGRRARELARTGPALAHGLLAATGALLAVGAAAHLLARRRH</sequence>
<keyword evidence="2" id="KW-0812">Transmembrane</keyword>
<evidence type="ECO:0000256" key="1">
    <source>
        <dbReference type="SAM" id="MobiDB-lite"/>
    </source>
</evidence>
<feature type="signal peptide" evidence="3">
    <location>
        <begin position="1"/>
        <end position="36"/>
    </location>
</feature>
<dbReference type="Proteomes" id="UP001205612">
    <property type="component" value="Unassembled WGS sequence"/>
</dbReference>
<proteinExistence type="predicted"/>
<gene>
    <name evidence="4" type="ORF">NX794_34285</name>
</gene>
<evidence type="ECO:0000256" key="3">
    <source>
        <dbReference type="SAM" id="SignalP"/>
    </source>
</evidence>
<evidence type="ECO:0000313" key="5">
    <source>
        <dbReference type="Proteomes" id="UP001205612"/>
    </source>
</evidence>
<feature type="compositionally biased region" description="Low complexity" evidence="1">
    <location>
        <begin position="198"/>
        <end position="238"/>
    </location>
</feature>
<feature type="chain" id="PRO_5045569586" description="Gram-positive cocci surface proteins LPxTG domain-containing protein" evidence="3">
    <location>
        <begin position="37"/>
        <end position="302"/>
    </location>
</feature>